<proteinExistence type="predicted"/>
<protein>
    <submittedName>
        <fullName evidence="1">Uncharacterized protein</fullName>
    </submittedName>
</protein>
<accession>X1N0V5</accession>
<name>X1N0V5_9ZZZZ</name>
<sequence length="34" mass="4111">GIAICIRNSRSWEPTKYNERKRSSFYFVIRIATF</sequence>
<dbReference type="AlphaFoldDB" id="X1N0V5"/>
<gene>
    <name evidence="1" type="ORF">S06H3_49748</name>
</gene>
<dbReference type="EMBL" id="BARV01031438">
    <property type="protein sequence ID" value="GAI37652.1"/>
    <property type="molecule type" value="Genomic_DNA"/>
</dbReference>
<reference evidence="1" key="1">
    <citation type="journal article" date="2014" name="Front. Microbiol.">
        <title>High frequency of phylogenetically diverse reductive dehalogenase-homologous genes in deep subseafloor sedimentary metagenomes.</title>
        <authorList>
            <person name="Kawai M."/>
            <person name="Futagami T."/>
            <person name="Toyoda A."/>
            <person name="Takaki Y."/>
            <person name="Nishi S."/>
            <person name="Hori S."/>
            <person name="Arai W."/>
            <person name="Tsubouchi T."/>
            <person name="Morono Y."/>
            <person name="Uchiyama I."/>
            <person name="Ito T."/>
            <person name="Fujiyama A."/>
            <person name="Inagaki F."/>
            <person name="Takami H."/>
        </authorList>
    </citation>
    <scope>NUCLEOTIDE SEQUENCE</scope>
    <source>
        <strain evidence="1">Expedition CK06-06</strain>
    </source>
</reference>
<comment type="caution">
    <text evidence="1">The sequence shown here is derived from an EMBL/GenBank/DDBJ whole genome shotgun (WGS) entry which is preliminary data.</text>
</comment>
<evidence type="ECO:0000313" key="1">
    <source>
        <dbReference type="EMBL" id="GAI37652.1"/>
    </source>
</evidence>
<organism evidence="1">
    <name type="scientific">marine sediment metagenome</name>
    <dbReference type="NCBI Taxonomy" id="412755"/>
    <lineage>
        <taxon>unclassified sequences</taxon>
        <taxon>metagenomes</taxon>
        <taxon>ecological metagenomes</taxon>
    </lineage>
</organism>
<feature type="non-terminal residue" evidence="1">
    <location>
        <position position="1"/>
    </location>
</feature>